<dbReference type="PANTHER" id="PTHR18895:SF74">
    <property type="entry name" value="MTRF1L RELEASE FACTOR GLUTAMINE METHYLTRANSFERASE"/>
    <property type="match status" value="1"/>
</dbReference>
<comment type="function">
    <text evidence="5">Methylates the class 1 translation termination release factors RF1/PrfA and RF2/PrfB on the glutamine residue of the universally conserved GGQ motif.</text>
</comment>
<dbReference type="InterPro" id="IPR004556">
    <property type="entry name" value="HemK-like"/>
</dbReference>
<dbReference type="Pfam" id="PF17827">
    <property type="entry name" value="PrmC_N"/>
    <property type="match status" value="1"/>
</dbReference>
<keyword evidence="1 5" id="KW-0489">Methyltransferase</keyword>
<dbReference type="GO" id="GO:0102559">
    <property type="term" value="F:peptide chain release factor N(5)-glutamine methyltransferase activity"/>
    <property type="evidence" value="ECO:0007669"/>
    <property type="project" value="UniProtKB-EC"/>
</dbReference>
<dbReference type="InterPro" id="IPR050320">
    <property type="entry name" value="N5-glutamine_MTase"/>
</dbReference>
<comment type="caution">
    <text evidence="8">The sequence shown here is derived from an EMBL/GenBank/DDBJ whole genome shotgun (WGS) entry which is preliminary data.</text>
</comment>
<dbReference type="InterPro" id="IPR002052">
    <property type="entry name" value="DNA_methylase_N6_adenine_CS"/>
</dbReference>
<dbReference type="GO" id="GO:0003676">
    <property type="term" value="F:nucleic acid binding"/>
    <property type="evidence" value="ECO:0007669"/>
    <property type="project" value="InterPro"/>
</dbReference>
<dbReference type="Pfam" id="PF05175">
    <property type="entry name" value="MTS"/>
    <property type="match status" value="1"/>
</dbReference>
<proteinExistence type="inferred from homology"/>
<dbReference type="NCBIfam" id="TIGR00536">
    <property type="entry name" value="hemK_fam"/>
    <property type="match status" value="1"/>
</dbReference>
<evidence type="ECO:0000259" key="7">
    <source>
        <dbReference type="Pfam" id="PF17827"/>
    </source>
</evidence>
<keyword evidence="9" id="KW-1185">Reference proteome</keyword>
<comment type="catalytic activity">
    <reaction evidence="4 5">
        <text>L-glutaminyl-[peptide chain release factor] + S-adenosyl-L-methionine = N(5)-methyl-L-glutaminyl-[peptide chain release factor] + S-adenosyl-L-homocysteine + H(+)</text>
        <dbReference type="Rhea" id="RHEA:42896"/>
        <dbReference type="Rhea" id="RHEA-COMP:10271"/>
        <dbReference type="Rhea" id="RHEA-COMP:10272"/>
        <dbReference type="ChEBI" id="CHEBI:15378"/>
        <dbReference type="ChEBI" id="CHEBI:30011"/>
        <dbReference type="ChEBI" id="CHEBI:57856"/>
        <dbReference type="ChEBI" id="CHEBI:59789"/>
        <dbReference type="ChEBI" id="CHEBI:61891"/>
        <dbReference type="EC" id="2.1.1.297"/>
    </reaction>
</comment>
<feature type="binding site" evidence="5">
    <location>
        <position position="190"/>
    </location>
    <ligand>
        <name>S-adenosyl-L-methionine</name>
        <dbReference type="ChEBI" id="CHEBI:59789"/>
    </ligand>
</feature>
<dbReference type="NCBIfam" id="TIGR03534">
    <property type="entry name" value="RF_mod_PrmC"/>
    <property type="match status" value="1"/>
</dbReference>
<evidence type="ECO:0000313" key="9">
    <source>
        <dbReference type="Proteomes" id="UP000539642"/>
    </source>
</evidence>
<evidence type="ECO:0000256" key="3">
    <source>
        <dbReference type="ARBA" id="ARBA00022691"/>
    </source>
</evidence>
<dbReference type="CDD" id="cd02440">
    <property type="entry name" value="AdoMet_MTases"/>
    <property type="match status" value="1"/>
</dbReference>
<dbReference type="EMBL" id="JACHEO010000015">
    <property type="protein sequence ID" value="MBB5348761.1"/>
    <property type="molecule type" value="Genomic_DNA"/>
</dbReference>
<dbReference type="HAMAP" id="MF_02126">
    <property type="entry name" value="RF_methyltr_PrmC"/>
    <property type="match status" value="1"/>
</dbReference>
<evidence type="ECO:0000259" key="6">
    <source>
        <dbReference type="Pfam" id="PF05175"/>
    </source>
</evidence>
<dbReference type="EC" id="2.1.1.297" evidence="5"/>
<name>A0A840V6W1_9BACT</name>
<keyword evidence="2 5" id="KW-0808">Transferase</keyword>
<dbReference type="Gene3D" id="1.10.8.10">
    <property type="entry name" value="DNA helicase RuvA subunit, C-terminal domain"/>
    <property type="match status" value="1"/>
</dbReference>
<comment type="similarity">
    <text evidence="5">Belongs to the protein N5-glutamine methyltransferase family. PrmC subfamily.</text>
</comment>
<dbReference type="Gene3D" id="3.40.50.150">
    <property type="entry name" value="Vaccinia Virus protein VP39"/>
    <property type="match status" value="1"/>
</dbReference>
<reference evidence="8 9" key="1">
    <citation type="submission" date="2020-08" db="EMBL/GenBank/DDBJ databases">
        <title>Genomic Encyclopedia of Type Strains, Phase IV (KMG-IV): sequencing the most valuable type-strain genomes for metagenomic binning, comparative biology and taxonomic classification.</title>
        <authorList>
            <person name="Goeker M."/>
        </authorList>
    </citation>
    <scope>NUCLEOTIDE SEQUENCE [LARGE SCALE GENOMIC DNA]</scope>
    <source>
        <strain evidence="8 9">DSM 28570</strain>
    </source>
</reference>
<dbReference type="PANTHER" id="PTHR18895">
    <property type="entry name" value="HEMK METHYLTRANSFERASE"/>
    <property type="match status" value="1"/>
</dbReference>
<dbReference type="AlphaFoldDB" id="A0A840V6W1"/>
<feature type="binding site" evidence="5">
    <location>
        <position position="145"/>
    </location>
    <ligand>
        <name>S-adenosyl-L-methionine</name>
        <dbReference type="ChEBI" id="CHEBI:59789"/>
    </ligand>
</feature>
<evidence type="ECO:0000256" key="2">
    <source>
        <dbReference type="ARBA" id="ARBA00022679"/>
    </source>
</evidence>
<protein>
    <recommendedName>
        <fullName evidence="5">Release factor glutamine methyltransferase</fullName>
        <shortName evidence="5">RF MTase</shortName>
        <ecNumber evidence="5">2.1.1.297</ecNumber>
    </recommendedName>
    <alternativeName>
        <fullName evidence="5">N5-glutamine methyltransferase PrmC</fullName>
    </alternativeName>
    <alternativeName>
        <fullName evidence="5">Protein-(glutamine-N5) MTase PrmC</fullName>
    </alternativeName>
    <alternativeName>
        <fullName evidence="5">Protein-glutamine N-methyltransferase PrmC</fullName>
    </alternativeName>
</protein>
<dbReference type="InterPro" id="IPR040758">
    <property type="entry name" value="PrmC_N"/>
</dbReference>
<dbReference type="InterPro" id="IPR029063">
    <property type="entry name" value="SAM-dependent_MTases_sf"/>
</dbReference>
<dbReference type="GO" id="GO:0032259">
    <property type="term" value="P:methylation"/>
    <property type="evidence" value="ECO:0007669"/>
    <property type="project" value="UniProtKB-KW"/>
</dbReference>
<evidence type="ECO:0000256" key="5">
    <source>
        <dbReference type="HAMAP-Rule" id="MF_02126"/>
    </source>
</evidence>
<dbReference type="InterPro" id="IPR007848">
    <property type="entry name" value="Small_mtfrase_dom"/>
</dbReference>
<feature type="domain" description="Methyltransferase small" evidence="6">
    <location>
        <begin position="103"/>
        <end position="199"/>
    </location>
</feature>
<comment type="caution">
    <text evidence="5">Lacks conserved residue(s) required for the propagation of feature annotation.</text>
</comment>
<keyword evidence="3 5" id="KW-0949">S-adenosyl-L-methionine</keyword>
<dbReference type="Proteomes" id="UP000539642">
    <property type="component" value="Unassembled WGS sequence"/>
</dbReference>
<feature type="domain" description="Release factor glutamine methyltransferase N-terminal" evidence="7">
    <location>
        <begin position="5"/>
        <end position="75"/>
    </location>
</feature>
<accession>A0A840V6W1</accession>
<evidence type="ECO:0000256" key="4">
    <source>
        <dbReference type="ARBA" id="ARBA00048391"/>
    </source>
</evidence>
<dbReference type="PROSITE" id="PS00092">
    <property type="entry name" value="N6_MTASE"/>
    <property type="match status" value="1"/>
</dbReference>
<dbReference type="RefSeq" id="WP_183351586.1">
    <property type="nucleotide sequence ID" value="NZ_JACHEO010000015.1"/>
</dbReference>
<organism evidence="8 9">
    <name type="scientific">Desulfoprunum benzoelyticum</name>
    <dbReference type="NCBI Taxonomy" id="1506996"/>
    <lineage>
        <taxon>Bacteria</taxon>
        <taxon>Pseudomonadati</taxon>
        <taxon>Thermodesulfobacteriota</taxon>
        <taxon>Desulfobulbia</taxon>
        <taxon>Desulfobulbales</taxon>
        <taxon>Desulfobulbaceae</taxon>
        <taxon>Desulfoprunum</taxon>
    </lineage>
</organism>
<evidence type="ECO:0000313" key="8">
    <source>
        <dbReference type="EMBL" id="MBB5348761.1"/>
    </source>
</evidence>
<dbReference type="InterPro" id="IPR019874">
    <property type="entry name" value="RF_methyltr_PrmC"/>
</dbReference>
<evidence type="ECO:0000256" key="1">
    <source>
        <dbReference type="ARBA" id="ARBA00022603"/>
    </source>
</evidence>
<sequence>MQVIDLLHTATRELAEAGVDGGDLDGQLLLGACLNKSRTELFLAADMEVPEEARRVFLRYLERRKRREPIAYILGEREFWSLPFIVNPSVLIPRPETEFLVEQVLAACRPRRGLHDGWILDLCCGSGAIAVVLALELQRDIVAVDISCDALAVAQQNCRRHKVDDRVALVKADLLTAFAAERRFSLLVSNPPYVSRRQLRQGLDPEVAGYEPLLALDGGEDGLDIIARIKEMLPVIMRPGGEVFIEIGAEQGPALLRMFAPSAGAAELVKTVEILKDYAGRDRVLHLLLSGYGR</sequence>
<gene>
    <name evidence="5" type="primary">prmC</name>
    <name evidence="8" type="ORF">HNQ81_002501</name>
</gene>
<dbReference type="SUPFAM" id="SSF53335">
    <property type="entry name" value="S-adenosyl-L-methionine-dependent methyltransferases"/>
    <property type="match status" value="1"/>
</dbReference>
<feature type="binding site" evidence="5">
    <location>
        <begin position="190"/>
        <end position="193"/>
    </location>
    <ligand>
        <name>substrate</name>
    </ligand>
</feature>